<dbReference type="RefSeq" id="WP_150899966.1">
    <property type="nucleotide sequence ID" value="NZ_WAAU01000014.1"/>
</dbReference>
<keyword evidence="1" id="KW-0732">Signal</keyword>
<gene>
    <name evidence="2" type="ORF">F7018_10220</name>
</gene>
<accession>A0A7J5AI63</accession>
<reference evidence="2 3" key="1">
    <citation type="submission" date="2019-09" db="EMBL/GenBank/DDBJ databases">
        <authorList>
            <person name="Cao W.R."/>
        </authorList>
    </citation>
    <scope>NUCLEOTIDE SEQUENCE [LARGE SCALE GENOMIC DNA]</scope>
    <source>
        <strain evidence="3">a4</strain>
    </source>
</reference>
<feature type="signal peptide" evidence="1">
    <location>
        <begin position="1"/>
        <end position="21"/>
    </location>
</feature>
<dbReference type="EMBL" id="WAAU01000014">
    <property type="protein sequence ID" value="KAB1157297.1"/>
    <property type="molecule type" value="Genomic_DNA"/>
</dbReference>
<proteinExistence type="predicted"/>
<dbReference type="Proteomes" id="UP000467305">
    <property type="component" value="Unassembled WGS sequence"/>
</dbReference>
<dbReference type="AlphaFoldDB" id="A0A7J5AI63"/>
<organism evidence="2 3">
    <name type="scientific">Tenacibaculum aiptasiae</name>
    <dbReference type="NCBI Taxonomy" id="426481"/>
    <lineage>
        <taxon>Bacteria</taxon>
        <taxon>Pseudomonadati</taxon>
        <taxon>Bacteroidota</taxon>
        <taxon>Flavobacteriia</taxon>
        <taxon>Flavobacteriales</taxon>
        <taxon>Flavobacteriaceae</taxon>
        <taxon>Tenacibaculum</taxon>
    </lineage>
</organism>
<name>A0A7J5AI63_9FLAO</name>
<comment type="caution">
    <text evidence="2">The sequence shown here is derived from an EMBL/GenBank/DDBJ whole genome shotgun (WGS) entry which is preliminary data.</text>
</comment>
<feature type="chain" id="PRO_5029682086" evidence="1">
    <location>
        <begin position="22"/>
        <end position="74"/>
    </location>
</feature>
<keyword evidence="3" id="KW-1185">Reference proteome</keyword>
<evidence type="ECO:0000313" key="3">
    <source>
        <dbReference type="Proteomes" id="UP000467305"/>
    </source>
</evidence>
<evidence type="ECO:0000256" key="1">
    <source>
        <dbReference type="SAM" id="SignalP"/>
    </source>
</evidence>
<sequence>MKKTIISAFLLSIFSISTIRAITQNCYEYAMDAAGQELMHYGGTWGEAEYLSAALDYYDMCTETDGNIADPVFL</sequence>
<evidence type="ECO:0000313" key="2">
    <source>
        <dbReference type="EMBL" id="KAB1157297.1"/>
    </source>
</evidence>
<protein>
    <submittedName>
        <fullName evidence="2">Uncharacterized protein</fullName>
    </submittedName>
</protein>